<keyword evidence="6 8" id="KW-0503">Monooxygenase</keyword>
<dbReference type="PANTHER" id="PTHR24286:SF384">
    <property type="entry name" value="P450, PUTATIVE (EUROFUNG)-RELATED"/>
    <property type="match status" value="1"/>
</dbReference>
<evidence type="ECO:0000256" key="9">
    <source>
        <dbReference type="SAM" id="MobiDB-lite"/>
    </source>
</evidence>
<dbReference type="Pfam" id="PF00067">
    <property type="entry name" value="p450"/>
    <property type="match status" value="1"/>
</dbReference>
<dbReference type="EMBL" id="DF237734">
    <property type="protein sequence ID" value="GAQ91436.1"/>
    <property type="molecule type" value="Genomic_DNA"/>
</dbReference>
<dbReference type="Gene3D" id="1.10.630.10">
    <property type="entry name" value="Cytochrome P450"/>
    <property type="match status" value="1"/>
</dbReference>
<organism evidence="10 11">
    <name type="scientific">Klebsormidium nitens</name>
    <name type="common">Green alga</name>
    <name type="synonym">Ulothrix nitens</name>
    <dbReference type="NCBI Taxonomy" id="105231"/>
    <lineage>
        <taxon>Eukaryota</taxon>
        <taxon>Viridiplantae</taxon>
        <taxon>Streptophyta</taxon>
        <taxon>Klebsormidiophyceae</taxon>
        <taxon>Klebsormidiales</taxon>
        <taxon>Klebsormidiaceae</taxon>
        <taxon>Klebsormidium</taxon>
    </lineage>
</organism>
<sequence>MSLSCSLKSCSSIQSAAPLKPAAKTRQQQHSPCSSNPSSQRITCKRYPGALLSLPLKRGAFLGCTVTLHSTHDQQSSIRSPQRGVKGQHRKVPAAKLTLEKETQTQAKHGGEKEGLELPPGSLGLPIIGETLELIRSLNPENPDAFSGPRQAKYGRIFKSNALGRNFITVSGPEAAAQILTNEKLYATEWPRSFKPLIGEHALSMTNGPKHKYLRALIANPLSLENLKTYVPLIERAVLSLLDSWQEDTILKAHQEMRRLTFNVISELIFGAKPGPQTERLSGHFDVWVQGLAVLIPIDLPFTKFGKSMKARRAILSEVAQIVGERRTALRNGEPVPNDILTRLLTEKDAEGRQLTEVELSDNLLNLLFAGHDTSASSLSIIIHSLGSRPDVQQKLRDEHARIRSGKAAGEPLTWQDVRQLAYTDQVISEGLRLRPIVGNAFKVATEDTTMYGYRVPKGWSVNLDYRAVMCRDSYFPEADQFRPERFDEKLKPYTFLPFGSGERQCPGSALARMEMTVFLYHFLHLWDFELTNPSEETVFVPMVRPKEGLPLKLRRRVNFQ</sequence>
<comment type="cofactor">
    <cofactor evidence="7">
        <name>heme</name>
        <dbReference type="ChEBI" id="CHEBI:30413"/>
    </cofactor>
</comment>
<evidence type="ECO:0000256" key="1">
    <source>
        <dbReference type="ARBA" id="ARBA00010617"/>
    </source>
</evidence>
<dbReference type="InterPro" id="IPR001128">
    <property type="entry name" value="Cyt_P450"/>
</dbReference>
<dbReference type="Proteomes" id="UP000054558">
    <property type="component" value="Unassembled WGS sequence"/>
</dbReference>
<dbReference type="GO" id="GO:0020037">
    <property type="term" value="F:heme binding"/>
    <property type="evidence" value="ECO:0007669"/>
    <property type="project" value="InterPro"/>
</dbReference>
<dbReference type="OMA" id="KYRWSVM"/>
<evidence type="ECO:0000313" key="10">
    <source>
        <dbReference type="EMBL" id="GAQ91436.1"/>
    </source>
</evidence>
<dbReference type="PANTHER" id="PTHR24286">
    <property type="entry name" value="CYTOCHROME P450 26"/>
    <property type="match status" value="1"/>
</dbReference>
<accession>A0A1Y1IRS0</accession>
<feature type="region of interest" description="Disordered" evidence="9">
    <location>
        <begin position="72"/>
        <end position="120"/>
    </location>
</feature>
<keyword evidence="5 7" id="KW-0408">Iron</keyword>
<keyword evidence="3 7" id="KW-0479">Metal-binding</keyword>
<dbReference type="PRINTS" id="PR00463">
    <property type="entry name" value="EP450I"/>
</dbReference>
<dbReference type="GO" id="GO:0016705">
    <property type="term" value="F:oxidoreductase activity, acting on paired donors, with incorporation or reduction of molecular oxygen"/>
    <property type="evidence" value="ECO:0007669"/>
    <property type="project" value="InterPro"/>
</dbReference>
<evidence type="ECO:0000313" key="11">
    <source>
        <dbReference type="Proteomes" id="UP000054558"/>
    </source>
</evidence>
<evidence type="ECO:0000256" key="7">
    <source>
        <dbReference type="PIRSR" id="PIRSR602401-1"/>
    </source>
</evidence>
<feature type="region of interest" description="Disordered" evidence="9">
    <location>
        <begin position="21"/>
        <end position="41"/>
    </location>
</feature>
<dbReference type="STRING" id="105231.A0A1Y1IRS0"/>
<dbReference type="AlphaFoldDB" id="A0A1Y1IRS0"/>
<gene>
    <name evidence="10" type="ORF">KFL_007850010</name>
</gene>
<dbReference type="InterPro" id="IPR036396">
    <property type="entry name" value="Cyt_P450_sf"/>
</dbReference>
<reference evidence="10 11" key="1">
    <citation type="journal article" date="2014" name="Nat. Commun.">
        <title>Klebsormidium flaccidum genome reveals primary factors for plant terrestrial adaptation.</title>
        <authorList>
            <person name="Hori K."/>
            <person name="Maruyama F."/>
            <person name="Fujisawa T."/>
            <person name="Togashi T."/>
            <person name="Yamamoto N."/>
            <person name="Seo M."/>
            <person name="Sato S."/>
            <person name="Yamada T."/>
            <person name="Mori H."/>
            <person name="Tajima N."/>
            <person name="Moriyama T."/>
            <person name="Ikeuchi M."/>
            <person name="Watanabe M."/>
            <person name="Wada H."/>
            <person name="Kobayashi K."/>
            <person name="Saito M."/>
            <person name="Masuda T."/>
            <person name="Sasaki-Sekimoto Y."/>
            <person name="Mashiguchi K."/>
            <person name="Awai K."/>
            <person name="Shimojima M."/>
            <person name="Masuda S."/>
            <person name="Iwai M."/>
            <person name="Nobusawa T."/>
            <person name="Narise T."/>
            <person name="Kondo S."/>
            <person name="Saito H."/>
            <person name="Sato R."/>
            <person name="Murakawa M."/>
            <person name="Ihara Y."/>
            <person name="Oshima-Yamada Y."/>
            <person name="Ohtaka K."/>
            <person name="Satoh M."/>
            <person name="Sonobe K."/>
            <person name="Ishii M."/>
            <person name="Ohtani R."/>
            <person name="Kanamori-Sato M."/>
            <person name="Honoki R."/>
            <person name="Miyazaki D."/>
            <person name="Mochizuki H."/>
            <person name="Umetsu J."/>
            <person name="Higashi K."/>
            <person name="Shibata D."/>
            <person name="Kamiya Y."/>
            <person name="Sato N."/>
            <person name="Nakamura Y."/>
            <person name="Tabata S."/>
            <person name="Ida S."/>
            <person name="Kurokawa K."/>
            <person name="Ohta H."/>
        </authorList>
    </citation>
    <scope>NUCLEOTIDE SEQUENCE [LARGE SCALE GENOMIC DNA]</scope>
    <source>
        <strain evidence="10 11">NIES-2285</strain>
    </source>
</reference>
<evidence type="ECO:0000256" key="3">
    <source>
        <dbReference type="ARBA" id="ARBA00022723"/>
    </source>
</evidence>
<dbReference type="GO" id="GO:0005506">
    <property type="term" value="F:iron ion binding"/>
    <property type="evidence" value="ECO:0007669"/>
    <property type="project" value="InterPro"/>
</dbReference>
<evidence type="ECO:0000256" key="8">
    <source>
        <dbReference type="RuleBase" id="RU000461"/>
    </source>
</evidence>
<dbReference type="SUPFAM" id="SSF48264">
    <property type="entry name" value="Cytochrome P450"/>
    <property type="match status" value="1"/>
</dbReference>
<dbReference type="PROSITE" id="PS00086">
    <property type="entry name" value="CYTOCHROME_P450"/>
    <property type="match status" value="1"/>
</dbReference>
<evidence type="ECO:0000256" key="2">
    <source>
        <dbReference type="ARBA" id="ARBA00022617"/>
    </source>
</evidence>
<feature type="compositionally biased region" description="Polar residues" evidence="9">
    <location>
        <begin position="25"/>
        <end position="41"/>
    </location>
</feature>
<evidence type="ECO:0000256" key="5">
    <source>
        <dbReference type="ARBA" id="ARBA00023004"/>
    </source>
</evidence>
<protein>
    <recommendedName>
        <fullName evidence="12">Cytochrome P450</fullName>
    </recommendedName>
</protein>
<evidence type="ECO:0000256" key="6">
    <source>
        <dbReference type="ARBA" id="ARBA00023033"/>
    </source>
</evidence>
<dbReference type="PRINTS" id="PR00385">
    <property type="entry name" value="P450"/>
</dbReference>
<evidence type="ECO:0000256" key="4">
    <source>
        <dbReference type="ARBA" id="ARBA00023002"/>
    </source>
</evidence>
<dbReference type="GO" id="GO:0004497">
    <property type="term" value="F:monooxygenase activity"/>
    <property type="evidence" value="ECO:0000318"/>
    <property type="project" value="GO_Central"/>
</dbReference>
<keyword evidence="2 7" id="KW-0349">Heme</keyword>
<proteinExistence type="inferred from homology"/>
<dbReference type="InterPro" id="IPR002401">
    <property type="entry name" value="Cyt_P450_E_grp-I"/>
</dbReference>
<dbReference type="InterPro" id="IPR017972">
    <property type="entry name" value="Cyt_P450_CS"/>
</dbReference>
<feature type="binding site" description="axial binding residue" evidence="7">
    <location>
        <position position="506"/>
    </location>
    <ligand>
        <name>heme</name>
        <dbReference type="ChEBI" id="CHEBI:30413"/>
    </ligand>
    <ligandPart>
        <name>Fe</name>
        <dbReference type="ChEBI" id="CHEBI:18248"/>
    </ligandPart>
</feature>
<dbReference type="OrthoDB" id="3945418at2759"/>
<evidence type="ECO:0008006" key="12">
    <source>
        <dbReference type="Google" id="ProtNLM"/>
    </source>
</evidence>
<keyword evidence="11" id="KW-1185">Reference proteome</keyword>
<name>A0A1Y1IRS0_KLENI</name>
<keyword evidence="4 8" id="KW-0560">Oxidoreductase</keyword>
<comment type="similarity">
    <text evidence="1 8">Belongs to the cytochrome P450 family.</text>
</comment>
<feature type="compositionally biased region" description="Basic and acidic residues" evidence="9">
    <location>
        <begin position="98"/>
        <end position="116"/>
    </location>
</feature>